<dbReference type="CDD" id="cd07185">
    <property type="entry name" value="OmpA_C-like"/>
    <property type="match status" value="1"/>
</dbReference>
<feature type="compositionally biased region" description="Basic and acidic residues" evidence="2">
    <location>
        <begin position="407"/>
        <end position="422"/>
    </location>
</feature>
<feature type="signal peptide" evidence="3">
    <location>
        <begin position="1"/>
        <end position="26"/>
    </location>
</feature>
<feature type="compositionally biased region" description="Low complexity" evidence="2">
    <location>
        <begin position="53"/>
        <end position="62"/>
    </location>
</feature>
<feature type="compositionally biased region" description="Low complexity" evidence="2">
    <location>
        <begin position="154"/>
        <end position="168"/>
    </location>
</feature>
<comment type="caution">
    <text evidence="5">The sequence shown here is derived from an EMBL/GenBank/DDBJ whole genome shotgun (WGS) entry which is preliminary data.</text>
</comment>
<protein>
    <submittedName>
        <fullName evidence="5">OmpA family protein</fullName>
    </submittedName>
</protein>
<feature type="compositionally biased region" description="Low complexity" evidence="2">
    <location>
        <begin position="363"/>
        <end position="386"/>
    </location>
</feature>
<keyword evidence="6" id="KW-1185">Reference proteome</keyword>
<keyword evidence="1" id="KW-0472">Membrane</keyword>
<dbReference type="InterPro" id="IPR036737">
    <property type="entry name" value="OmpA-like_sf"/>
</dbReference>
<dbReference type="RefSeq" id="WP_165116389.1">
    <property type="nucleotide sequence ID" value="NZ_JAAKZG010000003.1"/>
</dbReference>
<evidence type="ECO:0000256" key="2">
    <source>
        <dbReference type="SAM" id="MobiDB-lite"/>
    </source>
</evidence>
<feature type="compositionally biased region" description="Low complexity" evidence="2">
    <location>
        <begin position="255"/>
        <end position="278"/>
    </location>
</feature>
<gene>
    <name evidence="5" type="ORF">G6N74_08830</name>
</gene>
<evidence type="ECO:0000256" key="3">
    <source>
        <dbReference type="SAM" id="SignalP"/>
    </source>
</evidence>
<dbReference type="Proteomes" id="UP000481252">
    <property type="component" value="Unassembled WGS sequence"/>
</dbReference>
<dbReference type="GO" id="GO:0016020">
    <property type="term" value="C:membrane"/>
    <property type="evidence" value="ECO:0007669"/>
    <property type="project" value="UniProtKB-UniRule"/>
</dbReference>
<evidence type="ECO:0000259" key="4">
    <source>
        <dbReference type="PROSITE" id="PS51123"/>
    </source>
</evidence>
<feature type="compositionally biased region" description="Basic and acidic residues" evidence="2">
    <location>
        <begin position="116"/>
        <end position="129"/>
    </location>
</feature>
<dbReference type="SUPFAM" id="SSF103088">
    <property type="entry name" value="OmpA-like"/>
    <property type="match status" value="1"/>
</dbReference>
<evidence type="ECO:0000313" key="5">
    <source>
        <dbReference type="EMBL" id="NGN41166.1"/>
    </source>
</evidence>
<sequence>MKRQSRILAGTALGILMASAPLSAFAFQMDAGTQLDPRPQSPAIVQAPVILAQGEGQQSGEEPQVVPKKRKQAQEQQAPDEQAAPEKPQRQKPERAQKRQAEPEPQAEGGAASGDEPVRKVQRKQREVQEQSAEPAPMQEEQPQRPKKLKRASQEAPMQAEEPQAEQPTRPKKQRKASEEAPVQAEQPAASEPQAEQPARPKKLKKASEEAPAQAEEPTARPQPKPAQSDNAPVKKASEPETEAPKKRAKTEAPASGEAAQPSGEAAAPSAEPQPAQPDGKPVQVKRPDKKGSGETAPVEAQQPVAPGEPAPSGETQAEGAKPAPGKRPVVNDGSAAPVLDSQKQNPQAATGTDGQRPRKRPQGSSDQPQQGEQQQGEQTQGQARPRPAPVDAGPPPADDQAAQQDFQREDIQPVREEKGVRVKERKFDIAKRERPEGSQIVKQFGDRIILQFNNQTMVESNERPRMRQGARDVYYEDLPRGRTRETIERDDGTQVVTIRNSYGDVIRRSRVMPDGQEYVLTYVDEQNYDRVRDWRDPGDDLPPMQLDIPEDEYIMTSDQVEDPDAYYTFLDQPPVERVERLYSIDEVKRSARIRDKTRRIDLDTITFEFGADSIAESEVPRLDGVAKAMERILKDNPAETFLIEGHTDAVGSDLANLALSDKRAEAVAEALTNVFGIPPENLTTQGYGEQYLKVNTEAPERQNRRVAIRRITPLVAPVASAN</sequence>
<feature type="compositionally biased region" description="Low complexity" evidence="2">
    <location>
        <begin position="180"/>
        <end position="198"/>
    </location>
</feature>
<dbReference type="AlphaFoldDB" id="A0A7C9V8D3"/>
<feature type="domain" description="OmpA-like" evidence="4">
    <location>
        <begin position="595"/>
        <end position="715"/>
    </location>
</feature>
<feature type="compositionally biased region" description="Low complexity" evidence="2">
    <location>
        <begin position="74"/>
        <end position="86"/>
    </location>
</feature>
<feature type="compositionally biased region" description="Basic and acidic residues" evidence="2">
    <location>
        <begin position="87"/>
        <end position="102"/>
    </location>
</feature>
<evidence type="ECO:0000256" key="1">
    <source>
        <dbReference type="PROSITE-ProRule" id="PRU00473"/>
    </source>
</evidence>
<feature type="region of interest" description="Disordered" evidence="2">
    <location>
        <begin position="33"/>
        <end position="422"/>
    </location>
</feature>
<feature type="chain" id="PRO_5028873682" evidence="3">
    <location>
        <begin position="27"/>
        <end position="723"/>
    </location>
</feature>
<dbReference type="EMBL" id="JAAKZG010000003">
    <property type="protein sequence ID" value="NGN41166.1"/>
    <property type="molecule type" value="Genomic_DNA"/>
</dbReference>
<reference evidence="5 6" key="1">
    <citation type="submission" date="2020-02" db="EMBL/GenBank/DDBJ databases">
        <title>Genome sequence of the type strain CGMCC 1.15528 of Mesorhizobium zhangyense.</title>
        <authorList>
            <person name="Gao J."/>
            <person name="Sun J."/>
        </authorList>
    </citation>
    <scope>NUCLEOTIDE SEQUENCE [LARGE SCALE GENOMIC DNA]</scope>
    <source>
        <strain evidence="5 6">CGMCC 1.15528</strain>
    </source>
</reference>
<feature type="compositionally biased region" description="Polar residues" evidence="2">
    <location>
        <begin position="342"/>
        <end position="354"/>
    </location>
</feature>
<organism evidence="5 6">
    <name type="scientific">Mesorhizobium zhangyense</name>
    <dbReference type="NCBI Taxonomy" id="1776730"/>
    <lineage>
        <taxon>Bacteria</taxon>
        <taxon>Pseudomonadati</taxon>
        <taxon>Pseudomonadota</taxon>
        <taxon>Alphaproteobacteria</taxon>
        <taxon>Hyphomicrobiales</taxon>
        <taxon>Phyllobacteriaceae</taxon>
        <taxon>Mesorhizobium</taxon>
    </lineage>
</organism>
<dbReference type="InterPro" id="IPR006665">
    <property type="entry name" value="OmpA-like"/>
</dbReference>
<dbReference type="Pfam" id="PF00691">
    <property type="entry name" value="OmpA"/>
    <property type="match status" value="1"/>
</dbReference>
<dbReference type="PROSITE" id="PS51123">
    <property type="entry name" value="OMPA_2"/>
    <property type="match status" value="1"/>
</dbReference>
<feature type="compositionally biased region" description="Low complexity" evidence="2">
    <location>
        <begin position="210"/>
        <end position="222"/>
    </location>
</feature>
<feature type="compositionally biased region" description="Pro residues" evidence="2">
    <location>
        <begin position="387"/>
        <end position="398"/>
    </location>
</feature>
<proteinExistence type="predicted"/>
<feature type="compositionally biased region" description="Basic and acidic residues" evidence="2">
    <location>
        <begin position="236"/>
        <end position="246"/>
    </location>
</feature>
<dbReference type="Gene3D" id="3.30.1330.60">
    <property type="entry name" value="OmpA-like domain"/>
    <property type="match status" value="1"/>
</dbReference>
<keyword evidence="3" id="KW-0732">Signal</keyword>
<evidence type="ECO:0000313" key="6">
    <source>
        <dbReference type="Proteomes" id="UP000481252"/>
    </source>
</evidence>
<name>A0A7C9V8D3_9HYPH</name>
<accession>A0A7C9V8D3</accession>